<keyword evidence="2" id="KW-1185">Reference proteome</keyword>
<reference evidence="1 2" key="1">
    <citation type="submission" date="2021-06" db="EMBL/GenBank/DDBJ databases">
        <authorList>
            <person name="Palmer J.M."/>
        </authorList>
    </citation>
    <scope>NUCLEOTIDE SEQUENCE [LARGE SCALE GENOMIC DNA]</scope>
    <source>
        <strain evidence="1 2">GA_2019</strain>
        <tissue evidence="1">Muscle</tissue>
    </source>
</reference>
<sequence>STSKAYEEEFPSPAWAKPKRWFIVLIFVGDKNLRPCIQFSFAINRNVVVEQAGCEAVASHIQWQLVTSFSALATASWQA</sequence>
<feature type="non-terminal residue" evidence="1">
    <location>
        <position position="1"/>
    </location>
</feature>
<evidence type="ECO:0000313" key="1">
    <source>
        <dbReference type="EMBL" id="MEQ2183080.1"/>
    </source>
</evidence>
<accession>A0ABV0PHX7</accession>
<dbReference type="Proteomes" id="UP001476798">
    <property type="component" value="Unassembled WGS sequence"/>
</dbReference>
<evidence type="ECO:0000313" key="2">
    <source>
        <dbReference type="Proteomes" id="UP001476798"/>
    </source>
</evidence>
<gene>
    <name evidence="1" type="ORF">GOODEAATRI_028967</name>
</gene>
<proteinExistence type="predicted"/>
<organism evidence="1 2">
    <name type="scientific">Goodea atripinnis</name>
    <dbReference type="NCBI Taxonomy" id="208336"/>
    <lineage>
        <taxon>Eukaryota</taxon>
        <taxon>Metazoa</taxon>
        <taxon>Chordata</taxon>
        <taxon>Craniata</taxon>
        <taxon>Vertebrata</taxon>
        <taxon>Euteleostomi</taxon>
        <taxon>Actinopterygii</taxon>
        <taxon>Neopterygii</taxon>
        <taxon>Teleostei</taxon>
        <taxon>Neoteleostei</taxon>
        <taxon>Acanthomorphata</taxon>
        <taxon>Ovalentaria</taxon>
        <taxon>Atherinomorphae</taxon>
        <taxon>Cyprinodontiformes</taxon>
        <taxon>Goodeidae</taxon>
        <taxon>Goodea</taxon>
    </lineage>
</organism>
<name>A0ABV0PHX7_9TELE</name>
<protein>
    <submittedName>
        <fullName evidence="1">Uncharacterized protein</fullName>
    </submittedName>
</protein>
<dbReference type="EMBL" id="JAHRIO010074117">
    <property type="protein sequence ID" value="MEQ2183080.1"/>
    <property type="molecule type" value="Genomic_DNA"/>
</dbReference>
<comment type="caution">
    <text evidence="1">The sequence shown here is derived from an EMBL/GenBank/DDBJ whole genome shotgun (WGS) entry which is preliminary data.</text>
</comment>